<feature type="region of interest" description="Disordered" evidence="1">
    <location>
        <begin position="1"/>
        <end position="40"/>
    </location>
</feature>
<gene>
    <name evidence="2" type="ORF">LTR97_012127</name>
</gene>
<proteinExistence type="predicted"/>
<name>A0AAN7VZ76_9PEZI</name>
<dbReference type="Proteomes" id="UP001310594">
    <property type="component" value="Unassembled WGS sequence"/>
</dbReference>
<sequence>MNDTRDNSKNDSMEAKKLRRAKSVKKAKVAQMAKKKARPAATNRLENYYCTWKTTEEVASPELGTVDLDGPRLNSAMFELQTELDVLEE</sequence>
<dbReference type="AlphaFoldDB" id="A0AAN7VZ76"/>
<feature type="compositionally biased region" description="Basic residues" evidence="1">
    <location>
        <begin position="17"/>
        <end position="38"/>
    </location>
</feature>
<evidence type="ECO:0000313" key="2">
    <source>
        <dbReference type="EMBL" id="KAK5690574.1"/>
    </source>
</evidence>
<comment type="caution">
    <text evidence="2">The sequence shown here is derived from an EMBL/GenBank/DDBJ whole genome shotgun (WGS) entry which is preliminary data.</text>
</comment>
<feature type="compositionally biased region" description="Basic and acidic residues" evidence="1">
    <location>
        <begin position="1"/>
        <end position="16"/>
    </location>
</feature>
<dbReference type="EMBL" id="JAVRQU010000024">
    <property type="protein sequence ID" value="KAK5690574.1"/>
    <property type="molecule type" value="Genomic_DNA"/>
</dbReference>
<organism evidence="2 3">
    <name type="scientific">Elasticomyces elasticus</name>
    <dbReference type="NCBI Taxonomy" id="574655"/>
    <lineage>
        <taxon>Eukaryota</taxon>
        <taxon>Fungi</taxon>
        <taxon>Dikarya</taxon>
        <taxon>Ascomycota</taxon>
        <taxon>Pezizomycotina</taxon>
        <taxon>Dothideomycetes</taxon>
        <taxon>Dothideomycetidae</taxon>
        <taxon>Mycosphaerellales</taxon>
        <taxon>Teratosphaeriaceae</taxon>
        <taxon>Elasticomyces</taxon>
    </lineage>
</organism>
<evidence type="ECO:0000313" key="3">
    <source>
        <dbReference type="Proteomes" id="UP001310594"/>
    </source>
</evidence>
<protein>
    <submittedName>
        <fullName evidence="2">Uncharacterized protein</fullName>
    </submittedName>
</protein>
<accession>A0AAN7VZ76</accession>
<evidence type="ECO:0000256" key="1">
    <source>
        <dbReference type="SAM" id="MobiDB-lite"/>
    </source>
</evidence>
<reference evidence="2" key="1">
    <citation type="submission" date="2023-08" db="EMBL/GenBank/DDBJ databases">
        <title>Black Yeasts Isolated from many extreme environments.</title>
        <authorList>
            <person name="Coleine C."/>
            <person name="Stajich J.E."/>
            <person name="Selbmann L."/>
        </authorList>
    </citation>
    <scope>NUCLEOTIDE SEQUENCE</scope>
    <source>
        <strain evidence="2">CCFEE 5810</strain>
    </source>
</reference>